<dbReference type="AlphaFoldDB" id="A0A846TJ82"/>
<dbReference type="Pfam" id="PF01022">
    <property type="entry name" value="HTH_5"/>
    <property type="match status" value="1"/>
</dbReference>
<dbReference type="Gene3D" id="1.10.10.10">
    <property type="entry name" value="Winged helix-like DNA-binding domain superfamily/Winged helix DNA-binding domain"/>
    <property type="match status" value="1"/>
</dbReference>
<gene>
    <name evidence="5" type="ORF">GWK17_01065</name>
</gene>
<dbReference type="CDD" id="cd00090">
    <property type="entry name" value="HTH_ARSR"/>
    <property type="match status" value="1"/>
</dbReference>
<comment type="caution">
    <text evidence="5">The sequence shown here is derived from an EMBL/GenBank/DDBJ whole genome shotgun (WGS) entry which is preliminary data.</text>
</comment>
<dbReference type="SMART" id="SM00418">
    <property type="entry name" value="HTH_ARSR"/>
    <property type="match status" value="1"/>
</dbReference>
<dbReference type="InterPro" id="IPR051081">
    <property type="entry name" value="HTH_MetalResp_TranReg"/>
</dbReference>
<name>A0A846TJ82_9BACI</name>
<protein>
    <submittedName>
        <fullName evidence="5">Winged helix-turn-helix transcriptional regulator</fullName>
    </submittedName>
</protein>
<evidence type="ECO:0000259" key="4">
    <source>
        <dbReference type="PROSITE" id="PS50987"/>
    </source>
</evidence>
<evidence type="ECO:0000256" key="2">
    <source>
        <dbReference type="ARBA" id="ARBA00023125"/>
    </source>
</evidence>
<dbReference type="SUPFAM" id="SSF46785">
    <property type="entry name" value="Winged helix' DNA-binding domain"/>
    <property type="match status" value="1"/>
</dbReference>
<dbReference type="PANTHER" id="PTHR33154">
    <property type="entry name" value="TRANSCRIPTIONAL REGULATOR, ARSR FAMILY"/>
    <property type="match status" value="1"/>
</dbReference>
<dbReference type="PROSITE" id="PS50987">
    <property type="entry name" value="HTH_ARSR_2"/>
    <property type="match status" value="1"/>
</dbReference>
<keyword evidence="1" id="KW-0805">Transcription regulation</keyword>
<dbReference type="NCBIfam" id="NF033788">
    <property type="entry name" value="HTH_metalloreg"/>
    <property type="match status" value="1"/>
</dbReference>
<keyword evidence="3" id="KW-0804">Transcription</keyword>
<dbReference type="GO" id="GO:0003700">
    <property type="term" value="F:DNA-binding transcription factor activity"/>
    <property type="evidence" value="ECO:0007669"/>
    <property type="project" value="InterPro"/>
</dbReference>
<dbReference type="InterPro" id="IPR011991">
    <property type="entry name" value="ArsR-like_HTH"/>
</dbReference>
<accession>A0A846TJ82</accession>
<dbReference type="PRINTS" id="PR00778">
    <property type="entry name" value="HTHARSR"/>
</dbReference>
<feature type="domain" description="HTH arsR-type" evidence="4">
    <location>
        <begin position="249"/>
        <end position="343"/>
    </location>
</feature>
<dbReference type="GO" id="GO:0003677">
    <property type="term" value="F:DNA binding"/>
    <property type="evidence" value="ECO:0007669"/>
    <property type="project" value="UniProtKB-KW"/>
</dbReference>
<evidence type="ECO:0000313" key="6">
    <source>
        <dbReference type="Proteomes" id="UP000587942"/>
    </source>
</evidence>
<evidence type="ECO:0000256" key="1">
    <source>
        <dbReference type="ARBA" id="ARBA00023015"/>
    </source>
</evidence>
<keyword evidence="2" id="KW-0238">DNA-binding</keyword>
<dbReference type="PANTHER" id="PTHR33154:SF33">
    <property type="entry name" value="TRANSCRIPTIONAL REPRESSOR SDPR"/>
    <property type="match status" value="1"/>
</dbReference>
<reference evidence="5 6" key="1">
    <citation type="submission" date="2020-03" db="EMBL/GenBank/DDBJ databases">
        <authorList>
            <person name="Sun Q."/>
        </authorList>
    </citation>
    <scope>NUCLEOTIDE SEQUENCE [LARGE SCALE GENOMIC DNA]</scope>
    <source>
        <strain evidence="5 6">KACC 21451</strain>
    </source>
</reference>
<dbReference type="InterPro" id="IPR001845">
    <property type="entry name" value="HTH_ArsR_DNA-bd_dom"/>
</dbReference>
<sequence>MSLEWDSRSKADEVVVEHFHSSAVEFIAFTSSLLDSRKDKDRLYGQLLKELDKNSAEFLDFWNTRNDWSFTFLFNFLLPCPYFHDVELFLEKISTLSDPDFLYHFFGESISKKQIIELIKDTEKLKSAWDTIWWETDEKKAAMHYVLKNLPDFRNSFISLLLDVYQSRTSKNELATLSNGAQESIDKVKSIDMEPLALAQYIMGKTFRRTSMYQMYYYIPSYFFAANRIRIFDTKTCIIIYGVDAPLVDYRKKSAELELQLKALSDRNRILILRMLARNKEYGAKIAEYLGITTATVSHHLELLKKAGFVKEEKVGTIKYFSYNQEHAEATLKQLQDFISPNCSLIQKKD</sequence>
<dbReference type="RefSeq" id="WP_167830598.1">
    <property type="nucleotide sequence ID" value="NZ_JAAVUM010000001.1"/>
</dbReference>
<evidence type="ECO:0000256" key="3">
    <source>
        <dbReference type="ARBA" id="ARBA00023163"/>
    </source>
</evidence>
<evidence type="ECO:0000313" key="5">
    <source>
        <dbReference type="EMBL" id="NKE04075.1"/>
    </source>
</evidence>
<dbReference type="Proteomes" id="UP000587942">
    <property type="component" value="Unassembled WGS sequence"/>
</dbReference>
<dbReference type="InterPro" id="IPR036390">
    <property type="entry name" value="WH_DNA-bd_sf"/>
</dbReference>
<organism evidence="5 6">
    <name type="scientific">Mesobacillus selenatarsenatis</name>
    <dbReference type="NCBI Taxonomy" id="388741"/>
    <lineage>
        <taxon>Bacteria</taxon>
        <taxon>Bacillati</taxon>
        <taxon>Bacillota</taxon>
        <taxon>Bacilli</taxon>
        <taxon>Bacillales</taxon>
        <taxon>Bacillaceae</taxon>
        <taxon>Mesobacillus</taxon>
    </lineage>
</organism>
<dbReference type="InterPro" id="IPR036388">
    <property type="entry name" value="WH-like_DNA-bd_sf"/>
</dbReference>
<dbReference type="EMBL" id="JAAVUM010000001">
    <property type="protein sequence ID" value="NKE04075.1"/>
    <property type="molecule type" value="Genomic_DNA"/>
</dbReference>
<proteinExistence type="predicted"/>